<dbReference type="OrthoDB" id="5337863at2"/>
<feature type="signal peptide" evidence="1">
    <location>
        <begin position="1"/>
        <end position="18"/>
    </location>
</feature>
<proteinExistence type="predicted"/>
<evidence type="ECO:0000313" key="3">
    <source>
        <dbReference type="Proteomes" id="UP000256695"/>
    </source>
</evidence>
<evidence type="ECO:0000313" key="2">
    <source>
        <dbReference type="EMBL" id="RDU71902.1"/>
    </source>
</evidence>
<organism evidence="2 3">
    <name type="scientific">Helicobacter anseris</name>
    <dbReference type="NCBI Taxonomy" id="375926"/>
    <lineage>
        <taxon>Bacteria</taxon>
        <taxon>Pseudomonadati</taxon>
        <taxon>Campylobacterota</taxon>
        <taxon>Epsilonproteobacteria</taxon>
        <taxon>Campylobacterales</taxon>
        <taxon>Helicobacteraceae</taxon>
        <taxon>Helicobacter</taxon>
    </lineage>
</organism>
<dbReference type="EMBL" id="NXLX01000024">
    <property type="protein sequence ID" value="RDU71902.1"/>
    <property type="molecule type" value="Genomic_DNA"/>
</dbReference>
<dbReference type="AlphaFoldDB" id="A0A3D8J2Y6"/>
<gene>
    <name evidence="2" type="ORF">CQA57_07365</name>
</gene>
<evidence type="ECO:0008006" key="4">
    <source>
        <dbReference type="Google" id="ProtNLM"/>
    </source>
</evidence>
<keyword evidence="1" id="KW-0732">Signal</keyword>
<protein>
    <recommendedName>
        <fullName evidence="4">Periplasmic protein</fullName>
    </recommendedName>
</protein>
<reference evidence="2 3" key="1">
    <citation type="submission" date="2018-04" db="EMBL/GenBank/DDBJ databases">
        <title>Novel Campyloabacter and Helicobacter Species and Strains.</title>
        <authorList>
            <person name="Mannion A.J."/>
            <person name="Shen Z."/>
            <person name="Fox J.G."/>
        </authorList>
    </citation>
    <scope>NUCLEOTIDE SEQUENCE [LARGE SCALE GENOMIC DNA]</scope>
    <source>
        <strain evidence="2 3">MIT 04-9362</strain>
    </source>
</reference>
<keyword evidence="3" id="KW-1185">Reference proteome</keyword>
<sequence>MKNLFLLFLFCLSLSAKSFIVSPLPLPRQEVLDIDSSECDEKCLEVLYTEGKLFSFVAKFNPLIKNPDLRSKLTEVLTNLDLFMKENFFEKIQDVKKIKIALMIPREVIGRYSATGINTILAYLTSRNASFLFEVFDSKNEEAQNLHQTYEEIRQKKFDCIVTLLTIDGIKNLIESTTIAIPTYIPTVNKNQLNLPKIPQKLFFGGIDYQKQIEILHKLALDDEVVEYDDASNIGNWLKTLSEQKFNIVFRDEISNQKAARFAQEIEAQEEHLKNRAVLLNIPVIKTGLILPQIGFLEEKPIKFLSTQINYNPSLLMLLKPKDRQNFFIINAIGKTDPYLIEYGLLLGSDLQYDWVSYSIGIGIEMFFLNRGEKISKFFSENMKDSQVEYVNKILKTYRNSFIEVKQ</sequence>
<feature type="chain" id="PRO_5017748536" description="Periplasmic protein" evidence="1">
    <location>
        <begin position="19"/>
        <end position="407"/>
    </location>
</feature>
<evidence type="ECO:0000256" key="1">
    <source>
        <dbReference type="SAM" id="SignalP"/>
    </source>
</evidence>
<name>A0A3D8J2Y6_9HELI</name>
<dbReference type="Proteomes" id="UP000256695">
    <property type="component" value="Unassembled WGS sequence"/>
</dbReference>
<dbReference type="RefSeq" id="WP_115579596.1">
    <property type="nucleotide sequence ID" value="NZ_NXLX01000024.1"/>
</dbReference>
<accession>A0A3D8J2Y6</accession>
<comment type="caution">
    <text evidence="2">The sequence shown here is derived from an EMBL/GenBank/DDBJ whole genome shotgun (WGS) entry which is preliminary data.</text>
</comment>